<sequence length="50" mass="5429">MKPGAARSRRTRPIRSPIGPMAGRTYPCRPTPMNEAIRSGSAWSSFALPS</sequence>
<evidence type="ECO:0000313" key="3">
    <source>
        <dbReference type="Proteomes" id="UP000295122"/>
    </source>
</evidence>
<feature type="region of interest" description="Disordered" evidence="1">
    <location>
        <begin position="1"/>
        <end position="28"/>
    </location>
</feature>
<keyword evidence="3" id="KW-1185">Reference proteome</keyword>
<dbReference type="AlphaFoldDB" id="A0A4R7C4M8"/>
<accession>A0A4R7C4M8</accession>
<dbReference type="EMBL" id="SNZR01000011">
    <property type="protein sequence ID" value="TDR93464.1"/>
    <property type="molecule type" value="Genomic_DNA"/>
</dbReference>
<name>A0A4R7C4M8_9HYPH</name>
<evidence type="ECO:0000313" key="2">
    <source>
        <dbReference type="EMBL" id="TDR93464.1"/>
    </source>
</evidence>
<gene>
    <name evidence="2" type="ORF">EV668_0726</name>
</gene>
<reference evidence="2 3" key="1">
    <citation type="submission" date="2019-03" db="EMBL/GenBank/DDBJ databases">
        <title>Genomic Encyclopedia of Type Strains, Phase IV (KMG-IV): sequencing the most valuable type-strain genomes for metagenomic binning, comparative biology and taxonomic classification.</title>
        <authorList>
            <person name="Goeker M."/>
        </authorList>
    </citation>
    <scope>NUCLEOTIDE SEQUENCE [LARGE SCALE GENOMIC DNA]</scope>
    <source>
        <strain evidence="2 3">DSM 25903</strain>
    </source>
</reference>
<proteinExistence type="predicted"/>
<evidence type="ECO:0000256" key="1">
    <source>
        <dbReference type="SAM" id="MobiDB-lite"/>
    </source>
</evidence>
<organism evidence="2 3">
    <name type="scientific">Enterovirga rhinocerotis</name>
    <dbReference type="NCBI Taxonomy" id="1339210"/>
    <lineage>
        <taxon>Bacteria</taxon>
        <taxon>Pseudomonadati</taxon>
        <taxon>Pseudomonadota</taxon>
        <taxon>Alphaproteobacteria</taxon>
        <taxon>Hyphomicrobiales</taxon>
        <taxon>Methylobacteriaceae</taxon>
        <taxon>Enterovirga</taxon>
    </lineage>
</organism>
<comment type="caution">
    <text evidence="2">The sequence shown here is derived from an EMBL/GenBank/DDBJ whole genome shotgun (WGS) entry which is preliminary data.</text>
</comment>
<dbReference type="Proteomes" id="UP000295122">
    <property type="component" value="Unassembled WGS sequence"/>
</dbReference>
<protein>
    <submittedName>
        <fullName evidence="2">Uncharacterized protein</fullName>
    </submittedName>
</protein>